<proteinExistence type="predicted"/>
<dbReference type="EMBL" id="JAGFBS010000010">
    <property type="protein sequence ID" value="KAG6376847.1"/>
    <property type="molecule type" value="Genomic_DNA"/>
</dbReference>
<accession>A0A8I2YT24</accession>
<evidence type="ECO:0000313" key="1">
    <source>
        <dbReference type="EMBL" id="KAG6376847.1"/>
    </source>
</evidence>
<evidence type="ECO:0000313" key="2">
    <source>
        <dbReference type="Proteomes" id="UP000683000"/>
    </source>
</evidence>
<reference evidence="1" key="1">
    <citation type="submission" date="2021-03" db="EMBL/GenBank/DDBJ databases">
        <title>Evolutionary innovations through gain and loss of genes in the ectomycorrhizal Boletales.</title>
        <authorList>
            <person name="Wu G."/>
            <person name="Miyauchi S."/>
            <person name="Morin E."/>
            <person name="Yang Z.-L."/>
            <person name="Xu J."/>
            <person name="Martin F.M."/>
        </authorList>
    </citation>
    <scope>NUCLEOTIDE SEQUENCE</scope>
    <source>
        <strain evidence="1">BR01</strain>
    </source>
</reference>
<dbReference type="AlphaFoldDB" id="A0A8I2YT24"/>
<name>A0A8I2YT24_9AGAM</name>
<gene>
    <name evidence="1" type="ORF">JVT61DRAFT_871</name>
</gene>
<organism evidence="1 2">
    <name type="scientific">Boletus reticuloceps</name>
    <dbReference type="NCBI Taxonomy" id="495285"/>
    <lineage>
        <taxon>Eukaryota</taxon>
        <taxon>Fungi</taxon>
        <taxon>Dikarya</taxon>
        <taxon>Basidiomycota</taxon>
        <taxon>Agaricomycotina</taxon>
        <taxon>Agaricomycetes</taxon>
        <taxon>Agaricomycetidae</taxon>
        <taxon>Boletales</taxon>
        <taxon>Boletineae</taxon>
        <taxon>Boletaceae</taxon>
        <taxon>Boletoideae</taxon>
        <taxon>Boletus</taxon>
    </lineage>
</organism>
<sequence>MCLTHFRPVRLATFGLATLQVKNLVNAISRDRREWTPTASTEEYSPGIEHSAEASLVNAYTIDWCATFLANTVTSEPMSSYQQELRRQMKILYGTVDRTSVALPIDVAPAVEAHSADNFAYATAQSADAYMHRYPALLPNMVASWPTFEIELQREMDALYGIINSNEAKVVGALVPSSVLYTYGRRIGNANGRSTCTYSHDTAPPDLGDGTLSVD</sequence>
<keyword evidence="2" id="KW-1185">Reference proteome</keyword>
<dbReference type="OrthoDB" id="10357997at2759"/>
<comment type="caution">
    <text evidence="1">The sequence shown here is derived from an EMBL/GenBank/DDBJ whole genome shotgun (WGS) entry which is preliminary data.</text>
</comment>
<protein>
    <submittedName>
        <fullName evidence="1">Uncharacterized protein</fullName>
    </submittedName>
</protein>
<dbReference type="Proteomes" id="UP000683000">
    <property type="component" value="Unassembled WGS sequence"/>
</dbReference>